<evidence type="ECO:0000313" key="2">
    <source>
        <dbReference type="Proteomes" id="UP001589890"/>
    </source>
</evidence>
<evidence type="ECO:0000313" key="1">
    <source>
        <dbReference type="EMBL" id="MFC0622830.1"/>
    </source>
</evidence>
<comment type="caution">
    <text evidence="1">The sequence shown here is derived from an EMBL/GenBank/DDBJ whole genome shotgun (WGS) entry which is preliminary data.</text>
</comment>
<accession>A0ABV6QDW4</accession>
<dbReference type="Proteomes" id="UP001589890">
    <property type="component" value="Unassembled WGS sequence"/>
</dbReference>
<proteinExistence type="predicted"/>
<name>A0ABV6QDW4_9ACTN</name>
<dbReference type="EMBL" id="JBHLTC010000001">
    <property type="protein sequence ID" value="MFC0622830.1"/>
    <property type="molecule type" value="Genomic_DNA"/>
</dbReference>
<dbReference type="RefSeq" id="WP_380043506.1">
    <property type="nucleotide sequence ID" value="NZ_JBHLTC010000001.1"/>
</dbReference>
<keyword evidence="2" id="KW-1185">Reference proteome</keyword>
<protein>
    <submittedName>
        <fullName evidence="1">Uncharacterized protein</fullName>
    </submittedName>
</protein>
<gene>
    <name evidence="1" type="ORF">ACFFGN_02085</name>
</gene>
<organism evidence="1 2">
    <name type="scientific">Kribbella deserti</name>
    <dbReference type="NCBI Taxonomy" id="1926257"/>
    <lineage>
        <taxon>Bacteria</taxon>
        <taxon>Bacillati</taxon>
        <taxon>Actinomycetota</taxon>
        <taxon>Actinomycetes</taxon>
        <taxon>Propionibacteriales</taxon>
        <taxon>Kribbellaceae</taxon>
        <taxon>Kribbella</taxon>
    </lineage>
</organism>
<reference evidence="1 2" key="1">
    <citation type="submission" date="2024-09" db="EMBL/GenBank/DDBJ databases">
        <authorList>
            <person name="Sun Q."/>
            <person name="Mori K."/>
        </authorList>
    </citation>
    <scope>NUCLEOTIDE SEQUENCE [LARGE SCALE GENOMIC DNA]</scope>
    <source>
        <strain evidence="1 2">CGMCC 1.15906</strain>
    </source>
</reference>
<sequence length="180" mass="19632">MPESVVVFLAGSAATLAIQWVMHLRQAQTSNEQALRAARHRLYPEFLEATNAVIEIMSAAKVNNPKDWPSTEKIQAALSAHRTVGTAVQLMSASAEVIKLTEQMVVNAGADLTAVFWRAAHSPPVQSPDPDHGLPPRALEPDHFDELMAAMKKELGIKRAGRSVGWLRLPKGGPRDREVS</sequence>